<feature type="region of interest" description="Disordered" evidence="1">
    <location>
        <begin position="63"/>
        <end position="161"/>
    </location>
</feature>
<accession>A0AAW0X6B7</accession>
<sequence>MSNDPATFVAGVPVKISERFRPPRRVTIPPSCQHQISPDLLTQEYDFAVERRVLTWLQERKAWKEKKENEHKERIAEYDRKKAEKKAKEEEERLKKEVEEEGEEREKKIKEEEKRRGEAKIELEGGRKKEQQKPEETKDEAEDDDEEKMESQTAEADSDDS</sequence>
<evidence type="ECO:0000259" key="2">
    <source>
        <dbReference type="PROSITE" id="PS51497"/>
    </source>
</evidence>
<dbReference type="Proteomes" id="UP001445076">
    <property type="component" value="Unassembled WGS sequence"/>
</dbReference>
<dbReference type="EMBL" id="JARKIK010000034">
    <property type="protein sequence ID" value="KAK8740055.1"/>
    <property type="molecule type" value="Genomic_DNA"/>
</dbReference>
<name>A0AAW0X6B7_CHEQU</name>
<feature type="non-terminal residue" evidence="3">
    <location>
        <position position="161"/>
    </location>
</feature>
<dbReference type="PROSITE" id="PS51497">
    <property type="entry name" value="UMA"/>
    <property type="match status" value="1"/>
</dbReference>
<evidence type="ECO:0000313" key="4">
    <source>
        <dbReference type="Proteomes" id="UP001445076"/>
    </source>
</evidence>
<gene>
    <name evidence="3" type="ORF">OTU49_003013</name>
</gene>
<organism evidence="3 4">
    <name type="scientific">Cherax quadricarinatus</name>
    <name type="common">Australian red claw crayfish</name>
    <dbReference type="NCBI Taxonomy" id="27406"/>
    <lineage>
        <taxon>Eukaryota</taxon>
        <taxon>Metazoa</taxon>
        <taxon>Ecdysozoa</taxon>
        <taxon>Arthropoda</taxon>
        <taxon>Crustacea</taxon>
        <taxon>Multicrustacea</taxon>
        <taxon>Malacostraca</taxon>
        <taxon>Eumalacostraca</taxon>
        <taxon>Eucarida</taxon>
        <taxon>Decapoda</taxon>
        <taxon>Pleocyemata</taxon>
        <taxon>Astacidea</taxon>
        <taxon>Parastacoidea</taxon>
        <taxon>Parastacidae</taxon>
        <taxon>Cherax</taxon>
    </lineage>
</organism>
<evidence type="ECO:0000313" key="3">
    <source>
        <dbReference type="EMBL" id="KAK8740055.1"/>
    </source>
</evidence>
<feature type="compositionally biased region" description="Acidic residues" evidence="1">
    <location>
        <begin position="137"/>
        <end position="148"/>
    </location>
</feature>
<proteinExistence type="predicted"/>
<feature type="domain" description="UMA" evidence="2">
    <location>
        <begin position="9"/>
        <end position="54"/>
    </location>
</feature>
<protein>
    <recommendedName>
        <fullName evidence="2">UMA domain-containing protein</fullName>
    </recommendedName>
</protein>
<comment type="caution">
    <text evidence="3">The sequence shown here is derived from an EMBL/GenBank/DDBJ whole genome shotgun (WGS) entry which is preliminary data.</text>
</comment>
<feature type="compositionally biased region" description="Basic and acidic residues" evidence="1">
    <location>
        <begin position="63"/>
        <end position="136"/>
    </location>
</feature>
<keyword evidence="4" id="KW-1185">Reference proteome</keyword>
<dbReference type="AlphaFoldDB" id="A0AAW0X6B7"/>
<dbReference type="InterPro" id="IPR023340">
    <property type="entry name" value="UMA"/>
</dbReference>
<evidence type="ECO:0000256" key="1">
    <source>
        <dbReference type="SAM" id="MobiDB-lite"/>
    </source>
</evidence>
<reference evidence="3 4" key="1">
    <citation type="journal article" date="2024" name="BMC Genomics">
        <title>Genome assembly of redclaw crayfish (Cherax quadricarinatus) provides insights into its immune adaptation and hypoxia tolerance.</title>
        <authorList>
            <person name="Liu Z."/>
            <person name="Zheng J."/>
            <person name="Li H."/>
            <person name="Fang K."/>
            <person name="Wang S."/>
            <person name="He J."/>
            <person name="Zhou D."/>
            <person name="Weng S."/>
            <person name="Chi M."/>
            <person name="Gu Z."/>
            <person name="He J."/>
            <person name="Li F."/>
            <person name="Wang M."/>
        </authorList>
    </citation>
    <scope>NUCLEOTIDE SEQUENCE [LARGE SCALE GENOMIC DNA]</scope>
    <source>
        <strain evidence="3">ZL_2023a</strain>
    </source>
</reference>